<dbReference type="Proteomes" id="UP000838821">
    <property type="component" value="Unassembled WGS sequence"/>
</dbReference>
<dbReference type="InterPro" id="IPR000160">
    <property type="entry name" value="GGDEF_dom"/>
</dbReference>
<evidence type="ECO:0008006" key="5">
    <source>
        <dbReference type="Google" id="ProtNLM"/>
    </source>
</evidence>
<feature type="domain" description="PAC" evidence="1">
    <location>
        <begin position="87"/>
        <end position="139"/>
    </location>
</feature>
<dbReference type="Pfam" id="PF00990">
    <property type="entry name" value="GGDEF"/>
    <property type="match status" value="1"/>
</dbReference>
<dbReference type="SUPFAM" id="SSF55073">
    <property type="entry name" value="Nucleotide cyclase"/>
    <property type="match status" value="1"/>
</dbReference>
<dbReference type="PROSITE" id="PS50887">
    <property type="entry name" value="GGDEF"/>
    <property type="match status" value="1"/>
</dbReference>
<keyword evidence="4" id="KW-1185">Reference proteome</keyword>
<accession>A0ABM9CA00</accession>
<evidence type="ECO:0000313" key="4">
    <source>
        <dbReference type="Proteomes" id="UP000838821"/>
    </source>
</evidence>
<dbReference type="EMBL" id="CAKMMW010000007">
    <property type="protein sequence ID" value="CAH1206303.1"/>
    <property type="molecule type" value="Genomic_DNA"/>
</dbReference>
<organism evidence="3 4">
    <name type="scientific">Paenibacillus allorhizoplanae</name>
    <dbReference type="NCBI Taxonomy" id="2905648"/>
    <lineage>
        <taxon>Bacteria</taxon>
        <taxon>Bacillati</taxon>
        <taxon>Bacillota</taxon>
        <taxon>Bacilli</taxon>
        <taxon>Bacillales</taxon>
        <taxon>Paenibacillaceae</taxon>
        <taxon>Paenibacillus</taxon>
    </lineage>
</organism>
<dbReference type="SUPFAM" id="SSF55785">
    <property type="entry name" value="PYP-like sensor domain (PAS domain)"/>
    <property type="match status" value="1"/>
</dbReference>
<evidence type="ECO:0000259" key="2">
    <source>
        <dbReference type="PROSITE" id="PS50887"/>
    </source>
</evidence>
<dbReference type="InterPro" id="IPR043128">
    <property type="entry name" value="Rev_trsase/Diguanyl_cyclase"/>
</dbReference>
<dbReference type="Pfam" id="PF08447">
    <property type="entry name" value="PAS_3"/>
    <property type="match status" value="1"/>
</dbReference>
<feature type="domain" description="GGDEF" evidence="2">
    <location>
        <begin position="171"/>
        <end position="304"/>
    </location>
</feature>
<dbReference type="NCBIfam" id="TIGR00254">
    <property type="entry name" value="GGDEF"/>
    <property type="match status" value="1"/>
</dbReference>
<name>A0ABM9CA00_9BACL</name>
<gene>
    <name evidence="3" type="ORF">PAECIP111891_02872</name>
</gene>
<dbReference type="PROSITE" id="PS50113">
    <property type="entry name" value="PAC"/>
    <property type="match status" value="1"/>
</dbReference>
<dbReference type="PANTHER" id="PTHR44757">
    <property type="entry name" value="DIGUANYLATE CYCLASE DGCP"/>
    <property type="match status" value="1"/>
</dbReference>
<dbReference type="InterPro" id="IPR013655">
    <property type="entry name" value="PAS_fold_3"/>
</dbReference>
<dbReference type="CDD" id="cd00130">
    <property type="entry name" value="PAS"/>
    <property type="match status" value="1"/>
</dbReference>
<dbReference type="InterPro" id="IPR052155">
    <property type="entry name" value="Biofilm_reg_signaling"/>
</dbReference>
<dbReference type="InterPro" id="IPR029787">
    <property type="entry name" value="Nucleotide_cyclase"/>
</dbReference>
<comment type="caution">
    <text evidence="3">The sequence shown here is derived from an EMBL/GenBank/DDBJ whole genome shotgun (WGS) entry which is preliminary data.</text>
</comment>
<dbReference type="Gene3D" id="3.30.70.270">
    <property type="match status" value="1"/>
</dbReference>
<protein>
    <recommendedName>
        <fullName evidence="5">Diguanylate cyclase</fullName>
    </recommendedName>
</protein>
<sequence length="304" mass="35024">MSNETSSDFIISKLPKTLLARQIIEQAWELYCQFDVHGKLIYASSRFNERMGFVPDHIEQFIEAVESDFRLDVYKLVVNTLKTKTSSRLEFRARGAGEAYLWLECTAIPFCDEKGELIEIAFALQDRTRNKSQESHLVAMAFHDPLTGLPNRRLFKERLHQLLQLAKRTDRVFALLYVDIDDFKIINDTMGHDIGDAFLQVFVARVQGCLRENDTFARMGGDEFTILLPAVDCLEHVESIAQRILASIEQTWEIQGHSFHSTVSIGITMYRSNLTDATQMMKEVDIALYQVKGKGRNHYQFYSH</sequence>
<dbReference type="RefSeq" id="WP_236288060.1">
    <property type="nucleotide sequence ID" value="NZ_CAKMMW010000007.1"/>
</dbReference>
<dbReference type="CDD" id="cd01949">
    <property type="entry name" value="GGDEF"/>
    <property type="match status" value="1"/>
</dbReference>
<reference evidence="3" key="1">
    <citation type="submission" date="2022-01" db="EMBL/GenBank/DDBJ databases">
        <authorList>
            <person name="Criscuolo A."/>
        </authorList>
    </citation>
    <scope>NUCLEOTIDE SEQUENCE</scope>
    <source>
        <strain evidence="3">CIP111891</strain>
    </source>
</reference>
<dbReference type="PANTHER" id="PTHR44757:SF2">
    <property type="entry name" value="BIOFILM ARCHITECTURE MAINTENANCE PROTEIN MBAA"/>
    <property type="match status" value="1"/>
</dbReference>
<evidence type="ECO:0000259" key="1">
    <source>
        <dbReference type="PROSITE" id="PS50113"/>
    </source>
</evidence>
<dbReference type="InterPro" id="IPR000700">
    <property type="entry name" value="PAS-assoc_C"/>
</dbReference>
<dbReference type="SMART" id="SM00267">
    <property type="entry name" value="GGDEF"/>
    <property type="match status" value="1"/>
</dbReference>
<dbReference type="InterPro" id="IPR035965">
    <property type="entry name" value="PAS-like_dom_sf"/>
</dbReference>
<proteinExistence type="predicted"/>
<evidence type="ECO:0000313" key="3">
    <source>
        <dbReference type="EMBL" id="CAH1206303.1"/>
    </source>
</evidence>
<dbReference type="InterPro" id="IPR000014">
    <property type="entry name" value="PAS"/>
</dbReference>
<dbReference type="Gene3D" id="3.30.450.20">
    <property type="entry name" value="PAS domain"/>
    <property type="match status" value="1"/>
</dbReference>